<dbReference type="Gene3D" id="1.10.443.10">
    <property type="entry name" value="Intergrase catalytic core"/>
    <property type="match status" value="1"/>
</dbReference>
<dbReference type="Gene3D" id="1.10.150.130">
    <property type="match status" value="1"/>
</dbReference>
<dbReference type="InterPro" id="IPR011010">
    <property type="entry name" value="DNA_brk_join_enz"/>
</dbReference>
<dbReference type="PANTHER" id="PTHR30349:SF36">
    <property type="entry name" value="PROPHAGE INTEGRASE INTR-RELATED"/>
    <property type="match status" value="1"/>
</dbReference>
<proteinExistence type="predicted"/>
<keyword evidence="3" id="KW-0233">DNA recombination</keyword>
<evidence type="ECO:0000256" key="3">
    <source>
        <dbReference type="ARBA" id="ARBA00023172"/>
    </source>
</evidence>
<feature type="domain" description="Tyr recombinase" evidence="5">
    <location>
        <begin position="198"/>
        <end position="409"/>
    </location>
</feature>
<dbReference type="Proteomes" id="UP000607331">
    <property type="component" value="Unassembled WGS sequence"/>
</dbReference>
<dbReference type="InterPro" id="IPR044068">
    <property type="entry name" value="CB"/>
</dbReference>
<evidence type="ECO:0000256" key="2">
    <source>
        <dbReference type="ARBA" id="ARBA00023125"/>
    </source>
</evidence>
<evidence type="ECO:0000313" key="8">
    <source>
        <dbReference type="Proteomes" id="UP000607331"/>
    </source>
</evidence>
<evidence type="ECO:0000313" key="7">
    <source>
        <dbReference type="EMBL" id="MBC1188274.1"/>
    </source>
</evidence>
<dbReference type="Pfam" id="PF12167">
    <property type="entry name" value="Arm-DNA-bind_2"/>
    <property type="match status" value="1"/>
</dbReference>
<evidence type="ECO:0000259" key="6">
    <source>
        <dbReference type="PROSITE" id="PS51900"/>
    </source>
</evidence>
<dbReference type="RefSeq" id="WP_185669446.1">
    <property type="nucleotide sequence ID" value="NZ_JABBJF010000028.1"/>
</dbReference>
<reference evidence="7 8" key="1">
    <citation type="submission" date="2020-04" db="EMBL/GenBank/DDBJ databases">
        <title>The draft genome of Kluyvera sichuanensis strain SCKS090646.</title>
        <authorList>
            <person name="Wei L."/>
            <person name="Liu L."/>
            <person name="Feng Y."/>
            <person name="Zong Z."/>
        </authorList>
    </citation>
    <scope>NUCLEOTIDE SEQUENCE [LARGE SCALE GENOMIC DNA]</scope>
    <source>
        <strain evidence="7 8">090646</strain>
    </source>
</reference>
<dbReference type="Pfam" id="PF00589">
    <property type="entry name" value="Phage_integrase"/>
    <property type="match status" value="1"/>
</dbReference>
<comment type="caution">
    <text evidence="7">The sequence shown here is derived from an EMBL/GenBank/DDBJ whole genome shotgun (WGS) entry which is preliminary data.</text>
</comment>
<evidence type="ECO:0000256" key="1">
    <source>
        <dbReference type="ARBA" id="ARBA00022908"/>
    </source>
</evidence>
<dbReference type="InterPro" id="IPR013762">
    <property type="entry name" value="Integrase-like_cat_sf"/>
</dbReference>
<dbReference type="PANTHER" id="PTHR30349">
    <property type="entry name" value="PHAGE INTEGRASE-RELATED"/>
    <property type="match status" value="1"/>
</dbReference>
<dbReference type="InterPro" id="IPR050090">
    <property type="entry name" value="Tyrosine_recombinase_XerCD"/>
</dbReference>
<dbReference type="SUPFAM" id="SSF56349">
    <property type="entry name" value="DNA breaking-rejoining enzymes"/>
    <property type="match status" value="1"/>
</dbReference>
<keyword evidence="2 4" id="KW-0238">DNA-binding</keyword>
<evidence type="ECO:0000259" key="5">
    <source>
        <dbReference type="PROSITE" id="PS51898"/>
    </source>
</evidence>
<sequence length="430" mass="48564">MDKVTYPTGVENHGGTLRIWFNYKGKRVRESLGVPDTIKNRKLAGELRASVIFSIRMGNFDYAARFPESPNLDQFGIASKEITVAQLVKKWLSLKEMEIASRTLNSYESVMDNMLKMLGPNKLASSITQEDILFIRKELLTGYQTPGGGRKTIVKGRSVTTVNQYLAITSGVFKFAVDNGYIGQNPFTGVSHLKKSRQPPDPLSRDEFIRLIDACHQRQLKNIWVLAVYTGLRHGEICALAWEDIDLKEGTLIVRRNRTKLKEFTLPKTLASTDRVVHLIQPVIDVLKDQAELTRLGKQHQIKVMTREYGRSVNHSCTFVFSPLVADKSRRAGYCYSTNSINKTWDAAMKRAGLRHRKAYQSRHTYACWSLAAGANPNFIANQMGHADAQMVFRVYGAWMPDSNALQVEMLNRQLSEYVPTVSQTRVVAG</sequence>
<dbReference type="InterPro" id="IPR022000">
    <property type="entry name" value="Min27-like_integrase_DNA_bind"/>
</dbReference>
<keyword evidence="1" id="KW-0229">DNA integration</keyword>
<dbReference type="InterPro" id="IPR010998">
    <property type="entry name" value="Integrase_recombinase_N"/>
</dbReference>
<gene>
    <name evidence="7" type="ORF">HII27_21490</name>
</gene>
<accession>A0ABR6RYR9</accession>
<dbReference type="InterPro" id="IPR002104">
    <property type="entry name" value="Integrase_catalytic"/>
</dbReference>
<protein>
    <submittedName>
        <fullName evidence="7">Site-specific integrase</fullName>
    </submittedName>
</protein>
<dbReference type="CDD" id="cd01189">
    <property type="entry name" value="INT_ICEBs1_C_like"/>
    <property type="match status" value="1"/>
</dbReference>
<dbReference type="PROSITE" id="PS51900">
    <property type="entry name" value="CB"/>
    <property type="match status" value="1"/>
</dbReference>
<feature type="domain" description="Core-binding (CB)" evidence="6">
    <location>
        <begin position="82"/>
        <end position="177"/>
    </location>
</feature>
<dbReference type="PROSITE" id="PS51898">
    <property type="entry name" value="TYR_RECOMBINASE"/>
    <property type="match status" value="1"/>
</dbReference>
<keyword evidence="8" id="KW-1185">Reference proteome</keyword>
<name>A0ABR6RYR9_9ENTR</name>
<organism evidence="7 8">
    <name type="scientific">Kluyvera sichuanensis</name>
    <dbReference type="NCBI Taxonomy" id="2725494"/>
    <lineage>
        <taxon>Bacteria</taxon>
        <taxon>Pseudomonadati</taxon>
        <taxon>Pseudomonadota</taxon>
        <taxon>Gammaproteobacteria</taxon>
        <taxon>Enterobacterales</taxon>
        <taxon>Enterobacteriaceae</taxon>
        <taxon>Kluyvera</taxon>
    </lineage>
</organism>
<dbReference type="EMBL" id="JABBJF010000028">
    <property type="protein sequence ID" value="MBC1188274.1"/>
    <property type="molecule type" value="Genomic_DNA"/>
</dbReference>
<evidence type="ECO:0000256" key="4">
    <source>
        <dbReference type="PROSITE-ProRule" id="PRU01248"/>
    </source>
</evidence>